<keyword evidence="2" id="KW-1185">Reference proteome</keyword>
<gene>
    <name evidence="1" type="ORF">RSSM_06287</name>
</gene>
<dbReference type="SUPFAM" id="SSF53335">
    <property type="entry name" value="S-adenosyl-L-methionine-dependent methyltransferases"/>
    <property type="match status" value="1"/>
</dbReference>
<dbReference type="CDD" id="cd02440">
    <property type="entry name" value="AdoMet_MTases"/>
    <property type="match status" value="1"/>
</dbReference>
<evidence type="ECO:0000313" key="1">
    <source>
        <dbReference type="EMBL" id="EMI52259.1"/>
    </source>
</evidence>
<evidence type="ECO:0000313" key="2">
    <source>
        <dbReference type="Proteomes" id="UP000011885"/>
    </source>
</evidence>
<dbReference type="EMBL" id="ANOH01000442">
    <property type="protein sequence ID" value="EMI52259.1"/>
    <property type="molecule type" value="Genomic_DNA"/>
</dbReference>
<protein>
    <submittedName>
        <fullName evidence="1">Methyltransferase type 11</fullName>
        <ecNumber evidence="1">2.1.1.-</ecNumber>
    </submittedName>
</protein>
<keyword evidence="1" id="KW-0489">Methyltransferase</keyword>
<reference evidence="1 2" key="1">
    <citation type="journal article" date="2013" name="Mar. Genomics">
        <title>Expression of sulfatases in Rhodopirellula baltica and the diversity of sulfatases in the genus Rhodopirellula.</title>
        <authorList>
            <person name="Wegner C.E."/>
            <person name="Richter-Heitmann T."/>
            <person name="Klindworth A."/>
            <person name="Klockow C."/>
            <person name="Richter M."/>
            <person name="Achstetter T."/>
            <person name="Glockner F.O."/>
            <person name="Harder J."/>
        </authorList>
    </citation>
    <scope>NUCLEOTIDE SEQUENCE [LARGE SCALE GENOMIC DNA]</scope>
    <source>
        <strain evidence="1 2">SM41</strain>
    </source>
</reference>
<name>M5TT87_9BACT</name>
<dbReference type="OrthoDB" id="9804312at2"/>
<keyword evidence="1" id="KW-0808">Transferase</keyword>
<dbReference type="RefSeq" id="WP_008688079.1">
    <property type="nucleotide sequence ID" value="NZ_ANOH01000442.1"/>
</dbReference>
<proteinExistence type="predicted"/>
<dbReference type="Pfam" id="PF13489">
    <property type="entry name" value="Methyltransf_23"/>
    <property type="match status" value="1"/>
</dbReference>
<dbReference type="GO" id="GO:0008168">
    <property type="term" value="F:methyltransferase activity"/>
    <property type="evidence" value="ECO:0007669"/>
    <property type="project" value="UniProtKB-KW"/>
</dbReference>
<dbReference type="PATRIC" id="fig|1263870.3.peg.6661"/>
<dbReference type="Proteomes" id="UP000011885">
    <property type="component" value="Unassembled WGS sequence"/>
</dbReference>
<organism evidence="1 2">
    <name type="scientific">Rhodopirellula sallentina SM41</name>
    <dbReference type="NCBI Taxonomy" id="1263870"/>
    <lineage>
        <taxon>Bacteria</taxon>
        <taxon>Pseudomonadati</taxon>
        <taxon>Planctomycetota</taxon>
        <taxon>Planctomycetia</taxon>
        <taxon>Pirellulales</taxon>
        <taxon>Pirellulaceae</taxon>
        <taxon>Rhodopirellula</taxon>
    </lineage>
</organism>
<dbReference type="EC" id="2.1.1.-" evidence="1"/>
<dbReference type="GO" id="GO:0032259">
    <property type="term" value="P:methylation"/>
    <property type="evidence" value="ECO:0007669"/>
    <property type="project" value="UniProtKB-KW"/>
</dbReference>
<accession>M5TT87</accession>
<dbReference type="Gene3D" id="3.40.50.150">
    <property type="entry name" value="Vaccinia Virus protein VP39"/>
    <property type="match status" value="1"/>
</dbReference>
<dbReference type="PANTHER" id="PTHR43861">
    <property type="entry name" value="TRANS-ACONITATE 2-METHYLTRANSFERASE-RELATED"/>
    <property type="match status" value="1"/>
</dbReference>
<sequence length="261" mass="29749">MTQDLENTSTQKAVTDAIDTVNALKLGFGELSGYNEHMRYRYTLTANDVLEIAKPPKRVLEIGAFTGVLSIALKSLGYDVLAHDIPFIINDPAIQSVMHEQEIKTVALDLADTNFSLESDQFDLIIFNEVIEHLNFNSIPLLREFTRMLRPGGIVYCATPNLASLKNRVYLARGKGFLNPIQDLIWQLEPNQAMSIGLHWREWTREELCQLFDTAGLGTIKHWYRAHEENKSGFLRRNLVKMLYRTRPALMPGQVGLFQKQ</sequence>
<dbReference type="InterPro" id="IPR029063">
    <property type="entry name" value="SAM-dependent_MTases_sf"/>
</dbReference>
<dbReference type="AlphaFoldDB" id="M5TT87"/>
<comment type="caution">
    <text evidence="1">The sequence shown here is derived from an EMBL/GenBank/DDBJ whole genome shotgun (WGS) entry which is preliminary data.</text>
</comment>